<evidence type="ECO:0000313" key="2">
    <source>
        <dbReference type="EMBL" id="OGZ00115.1"/>
    </source>
</evidence>
<organism evidence="2 3">
    <name type="scientific">Candidatus Liptonbacteria bacterium RIFCSPLOWO2_01_FULL_52_25</name>
    <dbReference type="NCBI Taxonomy" id="1798650"/>
    <lineage>
        <taxon>Bacteria</taxon>
        <taxon>Candidatus Liptoniibacteriota</taxon>
    </lineage>
</organism>
<gene>
    <name evidence="2" type="ORF">A2945_00275</name>
</gene>
<feature type="region of interest" description="Disordered" evidence="1">
    <location>
        <begin position="97"/>
        <end position="124"/>
    </location>
</feature>
<protein>
    <submittedName>
        <fullName evidence="2">Uncharacterized protein</fullName>
    </submittedName>
</protein>
<dbReference type="AlphaFoldDB" id="A0A1G2CFF2"/>
<dbReference type="STRING" id="1798650.A2945_00275"/>
<evidence type="ECO:0000256" key="1">
    <source>
        <dbReference type="SAM" id="MobiDB-lite"/>
    </source>
</evidence>
<dbReference type="Proteomes" id="UP000178880">
    <property type="component" value="Unassembled WGS sequence"/>
</dbReference>
<sequence length="124" mass="14587">MLEIHKDVNVVLGPGFLWGNTTPESREFYDRCIEVARWWNRIMEGGISIKLWNPHTERERPFVSFWWKDREVIGFYLNHDSTNFSRTVYNTDRVVTEGASDGRNKELPALGSHISERRIPTPPR</sequence>
<name>A0A1G2CFF2_9BACT</name>
<feature type="compositionally biased region" description="Basic and acidic residues" evidence="1">
    <location>
        <begin position="114"/>
        <end position="124"/>
    </location>
</feature>
<reference evidence="2 3" key="1">
    <citation type="journal article" date="2016" name="Nat. Commun.">
        <title>Thousands of microbial genomes shed light on interconnected biogeochemical processes in an aquifer system.</title>
        <authorList>
            <person name="Anantharaman K."/>
            <person name="Brown C.T."/>
            <person name="Hug L.A."/>
            <person name="Sharon I."/>
            <person name="Castelle C.J."/>
            <person name="Probst A.J."/>
            <person name="Thomas B.C."/>
            <person name="Singh A."/>
            <person name="Wilkins M.J."/>
            <person name="Karaoz U."/>
            <person name="Brodie E.L."/>
            <person name="Williams K.H."/>
            <person name="Hubbard S.S."/>
            <person name="Banfield J.F."/>
        </authorList>
    </citation>
    <scope>NUCLEOTIDE SEQUENCE [LARGE SCALE GENOMIC DNA]</scope>
</reference>
<accession>A0A1G2CFF2</accession>
<proteinExistence type="predicted"/>
<dbReference type="EMBL" id="MHLA01000007">
    <property type="protein sequence ID" value="OGZ00115.1"/>
    <property type="molecule type" value="Genomic_DNA"/>
</dbReference>
<comment type="caution">
    <text evidence="2">The sequence shown here is derived from an EMBL/GenBank/DDBJ whole genome shotgun (WGS) entry which is preliminary data.</text>
</comment>
<evidence type="ECO:0000313" key="3">
    <source>
        <dbReference type="Proteomes" id="UP000178880"/>
    </source>
</evidence>